<dbReference type="SMART" id="SM00448">
    <property type="entry name" value="REC"/>
    <property type="match status" value="1"/>
</dbReference>
<dbReference type="InterPro" id="IPR001789">
    <property type="entry name" value="Sig_transdc_resp-reg_receiver"/>
</dbReference>
<accession>A0A6J4TDQ0</accession>
<dbReference type="PANTHER" id="PTHR44591">
    <property type="entry name" value="STRESS RESPONSE REGULATOR PROTEIN 1"/>
    <property type="match status" value="1"/>
</dbReference>
<dbReference type="Pfam" id="PF00072">
    <property type="entry name" value="Response_reg"/>
    <property type="match status" value="1"/>
</dbReference>
<dbReference type="PROSITE" id="PS50110">
    <property type="entry name" value="RESPONSE_REGULATORY"/>
    <property type="match status" value="1"/>
</dbReference>
<sequence>MSEPAGRGILLVEDEAVIAFALEDMLGELGYWVVGPAFRLEEALLMAEAETFDAAILDVNLNDQRSYAVADELNRRGIPFLFATGYAEEGVQWDGREVDVLAKPYRCDQIAAALKRLLA</sequence>
<dbReference type="Gene3D" id="3.40.50.2300">
    <property type="match status" value="1"/>
</dbReference>
<dbReference type="InterPro" id="IPR050595">
    <property type="entry name" value="Bact_response_regulator"/>
</dbReference>
<dbReference type="PANTHER" id="PTHR44591:SF24">
    <property type="entry name" value="PROTEIN-GLUTAMATE METHYLESTERASE_PROTEIN-GLUTAMINE GLUTAMINASE 1"/>
    <property type="match status" value="1"/>
</dbReference>
<evidence type="ECO:0000256" key="2">
    <source>
        <dbReference type="PROSITE-ProRule" id="PRU00169"/>
    </source>
</evidence>
<name>A0A6J4TDQ0_9SPHN</name>
<gene>
    <name evidence="4" type="ORF">AVDCRST_MAG62-1095</name>
</gene>
<evidence type="ECO:0000256" key="1">
    <source>
        <dbReference type="ARBA" id="ARBA00022553"/>
    </source>
</evidence>
<dbReference type="EMBL" id="CADCWB010000134">
    <property type="protein sequence ID" value="CAA9520708.1"/>
    <property type="molecule type" value="Genomic_DNA"/>
</dbReference>
<feature type="modified residue" description="4-aspartylphosphate" evidence="2">
    <location>
        <position position="58"/>
    </location>
</feature>
<proteinExistence type="predicted"/>
<dbReference type="InterPro" id="IPR011006">
    <property type="entry name" value="CheY-like_superfamily"/>
</dbReference>
<dbReference type="SUPFAM" id="SSF52172">
    <property type="entry name" value="CheY-like"/>
    <property type="match status" value="1"/>
</dbReference>
<feature type="domain" description="Response regulatory" evidence="3">
    <location>
        <begin position="8"/>
        <end position="118"/>
    </location>
</feature>
<organism evidence="4">
    <name type="scientific">uncultured Sphingomonas sp</name>
    <dbReference type="NCBI Taxonomy" id="158754"/>
    <lineage>
        <taxon>Bacteria</taxon>
        <taxon>Pseudomonadati</taxon>
        <taxon>Pseudomonadota</taxon>
        <taxon>Alphaproteobacteria</taxon>
        <taxon>Sphingomonadales</taxon>
        <taxon>Sphingomonadaceae</taxon>
        <taxon>Sphingomonas</taxon>
        <taxon>environmental samples</taxon>
    </lineage>
</organism>
<dbReference type="AlphaFoldDB" id="A0A6J4TDQ0"/>
<dbReference type="GO" id="GO:0000160">
    <property type="term" value="P:phosphorelay signal transduction system"/>
    <property type="evidence" value="ECO:0007669"/>
    <property type="project" value="InterPro"/>
</dbReference>
<evidence type="ECO:0000259" key="3">
    <source>
        <dbReference type="PROSITE" id="PS50110"/>
    </source>
</evidence>
<evidence type="ECO:0000313" key="4">
    <source>
        <dbReference type="EMBL" id="CAA9520708.1"/>
    </source>
</evidence>
<protein>
    <recommendedName>
        <fullName evidence="3">Response regulatory domain-containing protein</fullName>
    </recommendedName>
</protein>
<keyword evidence="1 2" id="KW-0597">Phosphoprotein</keyword>
<reference evidence="4" key="1">
    <citation type="submission" date="2020-02" db="EMBL/GenBank/DDBJ databases">
        <authorList>
            <person name="Meier V. D."/>
        </authorList>
    </citation>
    <scope>NUCLEOTIDE SEQUENCE</scope>
    <source>
        <strain evidence="4">AVDCRST_MAG62</strain>
    </source>
</reference>